<evidence type="ECO:0000313" key="2">
    <source>
        <dbReference type="EMBL" id="KAJ8103290.1"/>
    </source>
</evidence>
<feature type="compositionally biased region" description="Low complexity" evidence="1">
    <location>
        <begin position="30"/>
        <end position="54"/>
    </location>
</feature>
<name>A0AAD7QXN4_9ASCO</name>
<dbReference type="GeneID" id="80882039"/>
<keyword evidence="3" id="KW-1185">Reference proteome</keyword>
<organism evidence="2 3">
    <name type="scientific">Lipomyces tetrasporus</name>
    <dbReference type="NCBI Taxonomy" id="54092"/>
    <lineage>
        <taxon>Eukaryota</taxon>
        <taxon>Fungi</taxon>
        <taxon>Dikarya</taxon>
        <taxon>Ascomycota</taxon>
        <taxon>Saccharomycotina</taxon>
        <taxon>Lipomycetes</taxon>
        <taxon>Lipomycetales</taxon>
        <taxon>Lipomycetaceae</taxon>
        <taxon>Lipomyces</taxon>
    </lineage>
</organism>
<accession>A0AAD7QXN4</accession>
<feature type="region of interest" description="Disordered" evidence="1">
    <location>
        <begin position="27"/>
        <end position="54"/>
    </location>
</feature>
<dbReference type="AlphaFoldDB" id="A0AAD7QXN4"/>
<dbReference type="RefSeq" id="XP_056046740.1">
    <property type="nucleotide sequence ID" value="XM_056186873.1"/>
</dbReference>
<sequence>MAIASHHLYSRGRSGVSLAAAAHAADHQLRQSQRSGLRRSSVISTSSSSSSSLLSVDDASVYEAEVFVDEDSIDRIQYIDPHALDKDDSSKLFPTVTNASVAASTAVHAPAEDDGCAPHPPDNPGASRNALPEPGTNRNSLVLGSPSSGNMFRGIDYSEYTYDLGWTAASRVHSRNSSLFQTRSVNFANASPGAFGSPGFGSPGFLAQHIAANDAASVMEENENAETSAPVAEELDEDIVTEIATLLEPSSEPIAFVGSAAKNSNAEVPLPIDGDSSLAFGTSPITSSSFAHRAMSAHDEQYADADLATLIDYASPRVPPFPSTAEAEELLYSRMSPQSRSALAKLMRGRNSGGLRPPRFRPPISQNMGYGAIQRHPFYYAPSRSSSNARGVMSEPGATAQPAYRRLNRTLHGEFGDDDIGFWDSLKSFFLTECCFCTEAVREQ</sequence>
<reference evidence="2" key="1">
    <citation type="submission" date="2023-03" db="EMBL/GenBank/DDBJ databases">
        <title>Near-Complete genome sequence of Lipomyces tetrasporous NRRL Y-64009, an oleaginous yeast capable of growing on lignocellulosic hydrolysates.</title>
        <authorList>
            <consortium name="Lawrence Berkeley National Laboratory"/>
            <person name="Jagtap S.S."/>
            <person name="Liu J.-J."/>
            <person name="Walukiewicz H.E."/>
            <person name="Pangilinan J."/>
            <person name="Lipzen A."/>
            <person name="Ahrendt S."/>
            <person name="Koriabine M."/>
            <person name="Cobaugh K."/>
            <person name="Salamov A."/>
            <person name="Yoshinaga Y."/>
            <person name="Ng V."/>
            <person name="Daum C."/>
            <person name="Grigoriev I.V."/>
            <person name="Slininger P.J."/>
            <person name="Dien B.S."/>
            <person name="Jin Y.-S."/>
            <person name="Rao C.V."/>
        </authorList>
    </citation>
    <scope>NUCLEOTIDE SEQUENCE</scope>
    <source>
        <strain evidence="2">NRRL Y-64009</strain>
    </source>
</reference>
<protein>
    <submittedName>
        <fullName evidence="2">Uncharacterized protein</fullName>
    </submittedName>
</protein>
<feature type="compositionally biased region" description="Polar residues" evidence="1">
    <location>
        <begin position="136"/>
        <end position="145"/>
    </location>
</feature>
<feature type="region of interest" description="Disordered" evidence="1">
    <location>
        <begin position="108"/>
        <end position="145"/>
    </location>
</feature>
<comment type="caution">
    <text evidence="2">The sequence shown here is derived from an EMBL/GenBank/DDBJ whole genome shotgun (WGS) entry which is preliminary data.</text>
</comment>
<evidence type="ECO:0000313" key="3">
    <source>
        <dbReference type="Proteomes" id="UP001217417"/>
    </source>
</evidence>
<dbReference type="Proteomes" id="UP001217417">
    <property type="component" value="Unassembled WGS sequence"/>
</dbReference>
<gene>
    <name evidence="2" type="ORF">POJ06DRAFT_247145</name>
</gene>
<evidence type="ECO:0000256" key="1">
    <source>
        <dbReference type="SAM" id="MobiDB-lite"/>
    </source>
</evidence>
<proteinExistence type="predicted"/>
<dbReference type="EMBL" id="JARPMG010000002">
    <property type="protein sequence ID" value="KAJ8103290.1"/>
    <property type="molecule type" value="Genomic_DNA"/>
</dbReference>